<keyword evidence="5" id="KW-0677">Repeat</keyword>
<evidence type="ECO:0008006" key="10">
    <source>
        <dbReference type="Google" id="ProtNLM"/>
    </source>
</evidence>
<comment type="caution">
    <text evidence="8">The sequence shown here is derived from an EMBL/GenBank/DDBJ whole genome shotgun (WGS) entry which is preliminary data.</text>
</comment>
<keyword evidence="3" id="KW-0645">Protease</keyword>
<dbReference type="InterPro" id="IPR051458">
    <property type="entry name" value="Cyt/Met_Dipeptidase"/>
</dbReference>
<dbReference type="EMBL" id="JBANRG010000061">
    <property type="protein sequence ID" value="KAK7441816.1"/>
    <property type="molecule type" value="Genomic_DNA"/>
</dbReference>
<evidence type="ECO:0000256" key="1">
    <source>
        <dbReference type="ARBA" id="ARBA00006247"/>
    </source>
</evidence>
<dbReference type="PROSITE" id="PS50294">
    <property type="entry name" value="WD_REPEATS_REGION"/>
    <property type="match status" value="1"/>
</dbReference>
<keyword evidence="2 7" id="KW-0853">WD repeat</keyword>
<dbReference type="SUPFAM" id="SSF50978">
    <property type="entry name" value="WD40 repeat-like"/>
    <property type="match status" value="1"/>
</dbReference>
<dbReference type="Pfam" id="PF01546">
    <property type="entry name" value="Peptidase_M20"/>
    <property type="match status" value="1"/>
</dbReference>
<feature type="repeat" description="WD" evidence="7">
    <location>
        <begin position="80"/>
        <end position="111"/>
    </location>
</feature>
<feature type="repeat" description="WD" evidence="7">
    <location>
        <begin position="395"/>
        <end position="409"/>
    </location>
</feature>
<organism evidence="8 9">
    <name type="scientific">Marasmiellus scandens</name>
    <dbReference type="NCBI Taxonomy" id="2682957"/>
    <lineage>
        <taxon>Eukaryota</taxon>
        <taxon>Fungi</taxon>
        <taxon>Dikarya</taxon>
        <taxon>Basidiomycota</taxon>
        <taxon>Agaricomycotina</taxon>
        <taxon>Agaricomycetes</taxon>
        <taxon>Agaricomycetidae</taxon>
        <taxon>Agaricales</taxon>
        <taxon>Marasmiineae</taxon>
        <taxon>Omphalotaceae</taxon>
        <taxon>Marasmiellus</taxon>
    </lineage>
</organism>
<dbReference type="SMART" id="SM00320">
    <property type="entry name" value="WD40"/>
    <property type="match status" value="7"/>
</dbReference>
<dbReference type="Proteomes" id="UP001498398">
    <property type="component" value="Unassembled WGS sequence"/>
</dbReference>
<evidence type="ECO:0000256" key="2">
    <source>
        <dbReference type="ARBA" id="ARBA00022574"/>
    </source>
</evidence>
<accession>A0ABR1IY38</accession>
<reference evidence="8 9" key="1">
    <citation type="submission" date="2024-01" db="EMBL/GenBank/DDBJ databases">
        <title>A draft genome for the cacao thread blight pathogen Marasmiellus scandens.</title>
        <authorList>
            <person name="Baruah I.K."/>
            <person name="Leung J."/>
            <person name="Bukari Y."/>
            <person name="Amoako-Attah I."/>
            <person name="Meinhardt L.W."/>
            <person name="Bailey B.A."/>
            <person name="Cohen S.P."/>
        </authorList>
    </citation>
    <scope>NUCLEOTIDE SEQUENCE [LARGE SCALE GENOMIC DNA]</scope>
    <source>
        <strain evidence="8 9">GH-19</strain>
    </source>
</reference>
<dbReference type="Pfam" id="PF00400">
    <property type="entry name" value="WD40"/>
    <property type="match status" value="3"/>
</dbReference>
<name>A0ABR1IY38_9AGAR</name>
<evidence type="ECO:0000256" key="7">
    <source>
        <dbReference type="PROSITE-ProRule" id="PRU00221"/>
    </source>
</evidence>
<evidence type="ECO:0000256" key="5">
    <source>
        <dbReference type="ARBA" id="ARBA00022737"/>
    </source>
</evidence>
<keyword evidence="4" id="KW-0479">Metal-binding</keyword>
<sequence>MHMSFGSEFVGAEFQSTVSHPSLGRDLQFDGSVPSLLHSLHELDSSVLSLAANDTYIFSGSQNEHILVWDKRTFQLKTTLRGHTGSVLALVYAEDKNWLFSSSGDCTIRVWCTKTLRPVYIIDPFYESGAGDLFSLAWSPTLQTIYVGCQNTCLQWLDLSNLPTEFPSLCSESSLKSASSISSLPDSGASTPNTTGLRKAHKFFDSYPLHERRPADIFANNGLTSSSSQCQDNVPRLVIPAANSIESVHYGYIYCMSILDEGEAGVRLATGSGDETVKVWSCTKNGPKLEHNFSCSYGAVLSLVIQGDTIYGGCQDGHVKVLDLETNSLVRTILVQEGVDILSLSLIDSELYTCSANGQVQCFNGSFDCTASWHAHDGIVLSSIISNDGGRRPALVTGGNDGRIKVWDIVLPVPRFRDTSKSVLPKTGPSVAQDTLTHALSKFVSIPSVSSGTSHREDCRQAAIWLKKCLQQLGAHTQLLPTSEGVQGKNPLVLGTFTGNQTNPALVKRPRLLFYGHYDVIPAPSRGWDSDPFVLDGRNGYLYGRGINDDKGPILAVAFAVAELLYRRALGVDVVFLIEGEEECGSAGFEDAVQKYKDQVGHIDGILVSNSTWISEDSPCITYGLRGVIHCSLEITSNFPDLHSGIDGGGVREPMLDMVNVLATLTNSRQVVQIPGFYDHVRPQTEAEKELYQRLSLVTHKSASALSSRWCEPSLTVHNVEISGPRNATVIPGTVKSQVSVRIVPDQDLNTIADSLCQFLRKSFEELQSPNKLQVQIVNTADWWIGQLDDPWFVALESAIREEWGVEPLRIREGGSIPSVPFLEKVFKCHALHLPMGQSLDRAHLPNERMSLANLQRGKEVIARFLSKLASMHSDA</sequence>
<dbReference type="SUPFAM" id="SSF53187">
    <property type="entry name" value="Zn-dependent exopeptidases"/>
    <property type="match status" value="1"/>
</dbReference>
<keyword evidence="6" id="KW-0378">Hydrolase</keyword>
<dbReference type="InterPro" id="IPR001680">
    <property type="entry name" value="WD40_rpt"/>
</dbReference>
<dbReference type="PIRSF" id="PIRSF037237">
    <property type="entry name" value="Peptidase_WD_repeats_DUG2"/>
    <property type="match status" value="1"/>
</dbReference>
<dbReference type="InterPro" id="IPR002933">
    <property type="entry name" value="Peptidase_M20"/>
</dbReference>
<keyword evidence="9" id="KW-1185">Reference proteome</keyword>
<dbReference type="PROSITE" id="PS00678">
    <property type="entry name" value="WD_REPEATS_1"/>
    <property type="match status" value="1"/>
</dbReference>
<comment type="similarity">
    <text evidence="1">Belongs to the peptidase M20A family.</text>
</comment>
<dbReference type="Gene3D" id="2.130.10.10">
    <property type="entry name" value="YVTN repeat-like/Quinoprotein amine dehydrogenase"/>
    <property type="match status" value="2"/>
</dbReference>
<dbReference type="InterPro" id="IPR015943">
    <property type="entry name" value="WD40/YVTN_repeat-like_dom_sf"/>
</dbReference>
<dbReference type="InterPro" id="IPR036322">
    <property type="entry name" value="WD40_repeat_dom_sf"/>
</dbReference>
<dbReference type="InterPro" id="IPR020472">
    <property type="entry name" value="WD40_PAC1"/>
</dbReference>
<proteinExistence type="inferred from homology"/>
<dbReference type="Gene3D" id="3.30.70.360">
    <property type="match status" value="1"/>
</dbReference>
<dbReference type="PANTHER" id="PTHR43270">
    <property type="entry name" value="BETA-ALA-HIS DIPEPTIDASE"/>
    <property type="match status" value="1"/>
</dbReference>
<gene>
    <name evidence="8" type="ORF">VKT23_016478</name>
</gene>
<evidence type="ECO:0000313" key="9">
    <source>
        <dbReference type="Proteomes" id="UP001498398"/>
    </source>
</evidence>
<protein>
    <recommendedName>
        <fullName evidence="10">Zn-dependent exopeptidase</fullName>
    </recommendedName>
</protein>
<evidence type="ECO:0000256" key="3">
    <source>
        <dbReference type="ARBA" id="ARBA00022670"/>
    </source>
</evidence>
<dbReference type="InterPro" id="IPR017149">
    <property type="entry name" value="GSH_degradosome_Dug2"/>
</dbReference>
<evidence type="ECO:0000256" key="4">
    <source>
        <dbReference type="ARBA" id="ARBA00022723"/>
    </source>
</evidence>
<dbReference type="Gene3D" id="3.40.630.10">
    <property type="entry name" value="Zn peptidases"/>
    <property type="match status" value="1"/>
</dbReference>
<evidence type="ECO:0000256" key="6">
    <source>
        <dbReference type="ARBA" id="ARBA00022801"/>
    </source>
</evidence>
<evidence type="ECO:0000313" key="8">
    <source>
        <dbReference type="EMBL" id="KAK7441816.1"/>
    </source>
</evidence>
<dbReference type="PANTHER" id="PTHR43270:SF8">
    <property type="entry name" value="DI- AND TRIPEPTIDASE DUG2-RELATED"/>
    <property type="match status" value="1"/>
</dbReference>
<dbReference type="InterPro" id="IPR019775">
    <property type="entry name" value="WD40_repeat_CS"/>
</dbReference>
<dbReference type="PRINTS" id="PR00320">
    <property type="entry name" value="GPROTEINBRPT"/>
</dbReference>
<dbReference type="PROSITE" id="PS50082">
    <property type="entry name" value="WD_REPEATS_2"/>
    <property type="match status" value="2"/>
</dbReference>